<reference evidence="2 3" key="1">
    <citation type="submission" date="2023-01" db="EMBL/GenBank/DDBJ databases">
        <title>Analysis of 21 Apiospora genomes using comparative genomics revels a genus with tremendous synthesis potential of carbohydrate active enzymes and secondary metabolites.</title>
        <authorList>
            <person name="Sorensen T."/>
        </authorList>
    </citation>
    <scope>NUCLEOTIDE SEQUENCE [LARGE SCALE GENOMIC DNA]</scope>
    <source>
        <strain evidence="2 3">CBS 135458</strain>
    </source>
</reference>
<comment type="caution">
    <text evidence="2">The sequence shown here is derived from an EMBL/GenBank/DDBJ whole genome shotgun (WGS) entry which is preliminary data.</text>
</comment>
<dbReference type="Proteomes" id="UP001480595">
    <property type="component" value="Unassembled WGS sequence"/>
</dbReference>
<keyword evidence="1" id="KW-0472">Membrane</keyword>
<sequence length="485" mass="54006">MHDSFFTYNLTRPYPFRWFTPVTIIGGIIIAILVSFFNYASTGYELVQQPSSDPNATIVDPSSYGGIHFPSYFTASSRATCASTTLAPNALIFTQNNAIPYTLTSVWRTKDDGSRLNLGSLVYHNNMLQDCNVSRISIDVLGKYTMNQQIRAASPVGLSVDAFVTCSVLIDTPERVQRPTYFEIKGNYKLIGPEVKPFLSRNKTSSTSLWWGESMLYMYWLVTAKAYIDSAEDTEAGKSQTYNAAITLRRKDSTDNGTGEETMSDDFFTTECYVESSFCGTNVTSELADLSKAKEKWHPYPKIWSRVNLLGKAMYFTVLADLGRNDSTVPNMLTHPNLLANLTTNLTSEVQWWSSARAAAKSKNESFAPHWDADDGLAQKTFDSNQTPQPSLGAAPAFMSTNYICQVPRAKAPGTMFFTILVADLVLLQSFWAVFRLVIDTVSQRKDPRLIYCAGCIEKETYTGSMELMGRGGVQLDSRTSLAVW</sequence>
<gene>
    <name evidence="2" type="ORF">PG994_006071</name>
</gene>
<keyword evidence="1" id="KW-0812">Transmembrane</keyword>
<keyword evidence="1" id="KW-1133">Transmembrane helix</keyword>
<evidence type="ECO:0000256" key="1">
    <source>
        <dbReference type="SAM" id="Phobius"/>
    </source>
</evidence>
<name>A0ABR1VGS2_9PEZI</name>
<organism evidence="2 3">
    <name type="scientific">Apiospora phragmitis</name>
    <dbReference type="NCBI Taxonomy" id="2905665"/>
    <lineage>
        <taxon>Eukaryota</taxon>
        <taxon>Fungi</taxon>
        <taxon>Dikarya</taxon>
        <taxon>Ascomycota</taxon>
        <taxon>Pezizomycotina</taxon>
        <taxon>Sordariomycetes</taxon>
        <taxon>Xylariomycetidae</taxon>
        <taxon>Amphisphaeriales</taxon>
        <taxon>Apiosporaceae</taxon>
        <taxon>Apiospora</taxon>
    </lineage>
</organism>
<accession>A0ABR1VGS2</accession>
<evidence type="ECO:0000313" key="2">
    <source>
        <dbReference type="EMBL" id="KAK8069455.1"/>
    </source>
</evidence>
<protein>
    <submittedName>
        <fullName evidence="2">Uncharacterized protein</fullName>
    </submittedName>
</protein>
<keyword evidence="3" id="KW-1185">Reference proteome</keyword>
<feature type="transmembrane region" description="Helical" evidence="1">
    <location>
        <begin position="416"/>
        <end position="439"/>
    </location>
</feature>
<proteinExistence type="predicted"/>
<dbReference type="RefSeq" id="XP_066716749.1">
    <property type="nucleotide sequence ID" value="XM_066857480.1"/>
</dbReference>
<evidence type="ECO:0000313" key="3">
    <source>
        <dbReference type="Proteomes" id="UP001480595"/>
    </source>
</evidence>
<feature type="transmembrane region" description="Helical" evidence="1">
    <location>
        <begin position="18"/>
        <end position="40"/>
    </location>
</feature>
<dbReference type="EMBL" id="JAQQWL010000006">
    <property type="protein sequence ID" value="KAK8069455.1"/>
    <property type="molecule type" value="Genomic_DNA"/>
</dbReference>
<dbReference type="GeneID" id="92090543"/>